<organism evidence="2 3">
    <name type="scientific">Schizophyllum amplum</name>
    <dbReference type="NCBI Taxonomy" id="97359"/>
    <lineage>
        <taxon>Eukaryota</taxon>
        <taxon>Fungi</taxon>
        <taxon>Dikarya</taxon>
        <taxon>Basidiomycota</taxon>
        <taxon>Agaricomycotina</taxon>
        <taxon>Agaricomycetes</taxon>
        <taxon>Agaricomycetidae</taxon>
        <taxon>Agaricales</taxon>
        <taxon>Schizophyllaceae</taxon>
        <taxon>Schizophyllum</taxon>
    </lineage>
</organism>
<evidence type="ECO:0000256" key="1">
    <source>
        <dbReference type="SAM" id="MobiDB-lite"/>
    </source>
</evidence>
<feature type="region of interest" description="Disordered" evidence="1">
    <location>
        <begin position="150"/>
        <end position="175"/>
    </location>
</feature>
<name>A0A550C3W8_9AGAR</name>
<reference evidence="2 3" key="1">
    <citation type="journal article" date="2019" name="New Phytol.">
        <title>Comparative genomics reveals unique wood-decay strategies and fruiting body development in the Schizophyllaceae.</title>
        <authorList>
            <person name="Almasi E."/>
            <person name="Sahu N."/>
            <person name="Krizsan K."/>
            <person name="Balint B."/>
            <person name="Kovacs G.M."/>
            <person name="Kiss B."/>
            <person name="Cseklye J."/>
            <person name="Drula E."/>
            <person name="Henrissat B."/>
            <person name="Nagy I."/>
            <person name="Chovatia M."/>
            <person name="Adam C."/>
            <person name="LaButti K."/>
            <person name="Lipzen A."/>
            <person name="Riley R."/>
            <person name="Grigoriev I.V."/>
            <person name="Nagy L.G."/>
        </authorList>
    </citation>
    <scope>NUCLEOTIDE SEQUENCE [LARGE SCALE GENOMIC DNA]</scope>
    <source>
        <strain evidence="2 3">NL-1724</strain>
    </source>
</reference>
<proteinExistence type="predicted"/>
<dbReference type="EMBL" id="VDMD01000027">
    <property type="protein sequence ID" value="TRM59502.1"/>
    <property type="molecule type" value="Genomic_DNA"/>
</dbReference>
<keyword evidence="3" id="KW-1185">Reference proteome</keyword>
<evidence type="ECO:0000313" key="2">
    <source>
        <dbReference type="EMBL" id="TRM59502.1"/>
    </source>
</evidence>
<evidence type="ECO:0000313" key="3">
    <source>
        <dbReference type="Proteomes" id="UP000320762"/>
    </source>
</evidence>
<sequence>MATQHCECASMPGVRRTIGAITLVDGRRTQLPERSPSRSSPSCPSSCALTLISSTEALREVARTRMHTPNACESAGITFPFSYVPLNHREPAEHARRPLLTRRRVHYEGGLKARIRTIWTKWRPDVEGSARRWADRMYHLHRRRHRRVTFTEDEAASSSRTRSRAPVQHSLSTSVVHGRASSFTARYRHSKRHSHRLAERYTRPTTDIRTVFIYPLRRCSPSLV</sequence>
<gene>
    <name evidence="2" type="ORF">BD626DRAFT_507320</name>
</gene>
<protein>
    <submittedName>
        <fullName evidence="2">Uncharacterized protein</fullName>
    </submittedName>
</protein>
<dbReference type="AlphaFoldDB" id="A0A550C3W8"/>
<comment type="caution">
    <text evidence="2">The sequence shown here is derived from an EMBL/GenBank/DDBJ whole genome shotgun (WGS) entry which is preliminary data.</text>
</comment>
<accession>A0A550C3W8</accession>
<dbReference type="Proteomes" id="UP000320762">
    <property type="component" value="Unassembled WGS sequence"/>
</dbReference>